<dbReference type="KEGG" id="mbak:MSBR3_3399"/>
<accession>A0A0E3SQ10</accession>
<dbReference type="EMBL" id="CP009517">
    <property type="protein sequence ID" value="AKB83977.1"/>
    <property type="molecule type" value="Genomic_DNA"/>
</dbReference>
<dbReference type="PATRIC" id="fig|1434107.4.peg.4269"/>
<dbReference type="HOGENOM" id="CLU_179875_1_0_2"/>
<keyword evidence="2" id="KW-1185">Reference proteome</keyword>
<evidence type="ECO:0000313" key="1">
    <source>
        <dbReference type="EMBL" id="AKB83977.1"/>
    </source>
</evidence>
<evidence type="ECO:0008006" key="3">
    <source>
        <dbReference type="Google" id="ProtNLM"/>
    </source>
</evidence>
<reference evidence="1" key="1">
    <citation type="submission" date="2014-07" db="EMBL/GenBank/DDBJ databases">
        <title>Methanogenic archaea and the global carbon cycle.</title>
        <authorList>
            <person name="Henriksen J.R."/>
            <person name="Luke J."/>
            <person name="Reinhart S."/>
            <person name="Benedict M.N."/>
            <person name="Youngblut N.D."/>
            <person name="Metcalf M.E."/>
            <person name="Whitaker R.J."/>
            <person name="Metcalf W.W."/>
        </authorList>
    </citation>
    <scope>NUCLEOTIDE SEQUENCE [LARGE SCALE GENOMIC DNA]</scope>
    <source>
        <strain evidence="1">3</strain>
    </source>
</reference>
<dbReference type="Proteomes" id="UP000033066">
    <property type="component" value="Chromosome"/>
</dbReference>
<dbReference type="AlphaFoldDB" id="A0A0E3SQ10"/>
<dbReference type="STRING" id="1434107.MSBR3_3399"/>
<proteinExistence type="predicted"/>
<dbReference type="OrthoDB" id="117764at2157"/>
<organism evidence="1 2">
    <name type="scientific">Methanosarcina barkeri 3</name>
    <dbReference type="NCBI Taxonomy" id="1434107"/>
    <lineage>
        <taxon>Archaea</taxon>
        <taxon>Methanobacteriati</taxon>
        <taxon>Methanobacteriota</taxon>
        <taxon>Stenosarchaea group</taxon>
        <taxon>Methanomicrobia</taxon>
        <taxon>Methanosarcinales</taxon>
        <taxon>Methanosarcinaceae</taxon>
        <taxon>Methanosarcina</taxon>
    </lineage>
</organism>
<sequence length="92" mass="10738">MSKYKVKDIESSLSKKGFQLQNSHHKLYTYYVDGTKTGIHTFISHGKDEYGDKLLSKMRNQLKLSHQQFDDLIRCPLSKEELNKIYSKNGNI</sequence>
<protein>
    <recommendedName>
        <fullName evidence="3">Type II toxin-antitoxin system HicA family toxin</fullName>
    </recommendedName>
</protein>
<dbReference type="GeneID" id="24791064"/>
<evidence type="ECO:0000313" key="2">
    <source>
        <dbReference type="Proteomes" id="UP000033066"/>
    </source>
</evidence>
<gene>
    <name evidence="1" type="ORF">MSBR3_3399</name>
</gene>
<name>A0A0E3SQ10_METBA</name>
<dbReference type="RefSeq" id="WP_048109685.1">
    <property type="nucleotide sequence ID" value="NZ_CP009517.1"/>
</dbReference>